<comment type="caution">
    <text evidence="3">The sequence shown here is derived from an EMBL/GenBank/DDBJ whole genome shotgun (WGS) entry which is preliminary data.</text>
</comment>
<dbReference type="SUPFAM" id="SSF56281">
    <property type="entry name" value="Metallo-hydrolase/oxidoreductase"/>
    <property type="match status" value="1"/>
</dbReference>
<accession>A0A165H7W5</accession>
<dbReference type="CDD" id="cd07716">
    <property type="entry name" value="RNaseZ_short-form-like_MBL-fold"/>
    <property type="match status" value="1"/>
</dbReference>
<sequence>MKVIPVGIWGGYPKAESATSSFLIEHEGFRVLFDCGSGVLAQVQRYITLDEIDAVVISHYHADHVADVGSLQYHHLIAYYTGRPLRKLTFYAHDRDADGFSKLTYKEVAEGHAVAPGETYEIGPFSVTFAETVHPVYCLAARFEADGKAVVFTADTEFHEPLAEFASGADLLVSEANLYEEYKGKSPGHMAGSEAGELARLAGAKRLLLTHLPQDGDVQLILSAAQEAFGGSARLAEAGDVIEV</sequence>
<protein>
    <recommendedName>
        <fullName evidence="2">Metallo-beta-lactamase domain-containing protein</fullName>
    </recommendedName>
</protein>
<dbReference type="AlphaFoldDB" id="A0A165H7W5"/>
<evidence type="ECO:0000313" key="3">
    <source>
        <dbReference type="EMBL" id="KZE39044.1"/>
    </source>
</evidence>
<proteinExistence type="predicted"/>
<name>A0A165H7W5_9BACL</name>
<dbReference type="Pfam" id="PF12706">
    <property type="entry name" value="Lactamase_B_2"/>
    <property type="match status" value="1"/>
</dbReference>
<dbReference type="PANTHER" id="PTHR46018">
    <property type="entry name" value="ZINC PHOSPHODIESTERASE ELAC PROTEIN 1"/>
    <property type="match status" value="1"/>
</dbReference>
<dbReference type="InterPro" id="IPR036866">
    <property type="entry name" value="RibonucZ/Hydroxyglut_hydro"/>
</dbReference>
<dbReference type="GO" id="GO:0042781">
    <property type="term" value="F:3'-tRNA processing endoribonuclease activity"/>
    <property type="evidence" value="ECO:0007669"/>
    <property type="project" value="TreeGrafter"/>
</dbReference>
<dbReference type="EMBL" id="LQNT01000009">
    <property type="protein sequence ID" value="KZE39044.1"/>
    <property type="molecule type" value="Genomic_DNA"/>
</dbReference>
<gene>
    <name evidence="3" type="ORF">AV656_09115</name>
</gene>
<dbReference type="RefSeq" id="WP_063181176.1">
    <property type="nucleotide sequence ID" value="NZ_LQNT01000009.1"/>
</dbReference>
<dbReference type="Proteomes" id="UP000076490">
    <property type="component" value="Unassembled WGS sequence"/>
</dbReference>
<organism evidence="3 4">
    <name type="scientific">Bhargavaea cecembensis</name>
    <dbReference type="NCBI Taxonomy" id="394098"/>
    <lineage>
        <taxon>Bacteria</taxon>
        <taxon>Bacillati</taxon>
        <taxon>Bacillota</taxon>
        <taxon>Bacilli</taxon>
        <taxon>Bacillales</taxon>
        <taxon>Caryophanaceae</taxon>
        <taxon>Bhargavaea</taxon>
    </lineage>
</organism>
<reference evidence="3 4" key="1">
    <citation type="submission" date="2016-01" db="EMBL/GenBank/DDBJ databases">
        <title>Whole genome sequencing of Bhargavaea cecembensis T14.</title>
        <authorList>
            <person name="Hong K.W."/>
        </authorList>
    </citation>
    <scope>NUCLEOTIDE SEQUENCE [LARGE SCALE GENOMIC DNA]</scope>
    <source>
        <strain evidence="3 4">T14</strain>
    </source>
</reference>
<feature type="domain" description="Metallo-beta-lactamase" evidence="2">
    <location>
        <begin position="18"/>
        <end position="211"/>
    </location>
</feature>
<dbReference type="OrthoDB" id="9794898at2"/>
<dbReference type="Gene3D" id="3.60.15.10">
    <property type="entry name" value="Ribonuclease Z/Hydroxyacylglutathione hydrolase-like"/>
    <property type="match status" value="1"/>
</dbReference>
<keyword evidence="1" id="KW-0862">Zinc</keyword>
<evidence type="ECO:0000313" key="4">
    <source>
        <dbReference type="Proteomes" id="UP000076490"/>
    </source>
</evidence>
<dbReference type="SMART" id="SM00849">
    <property type="entry name" value="Lactamase_B"/>
    <property type="match status" value="1"/>
</dbReference>
<dbReference type="PANTHER" id="PTHR46018:SF4">
    <property type="entry name" value="METALLO-HYDROLASE YHFI-RELATED"/>
    <property type="match status" value="1"/>
</dbReference>
<evidence type="ECO:0000259" key="2">
    <source>
        <dbReference type="SMART" id="SM00849"/>
    </source>
</evidence>
<dbReference type="InterPro" id="IPR001279">
    <property type="entry name" value="Metallo-B-lactamas"/>
</dbReference>
<evidence type="ECO:0000256" key="1">
    <source>
        <dbReference type="ARBA" id="ARBA00022833"/>
    </source>
</evidence>